<sequence length="53" mass="6564">MRVYPRLSLFTGKWLHNYVMNMLYTYYRLQEELKAVLDLILYLYVKVKLLSEM</sequence>
<gene>
    <name evidence="1" type="ORF">XDD1_0700</name>
</gene>
<organism evidence="1 2">
    <name type="scientific">Xenorhabdus doucetiae</name>
    <dbReference type="NCBI Taxonomy" id="351671"/>
    <lineage>
        <taxon>Bacteria</taxon>
        <taxon>Pseudomonadati</taxon>
        <taxon>Pseudomonadota</taxon>
        <taxon>Gammaproteobacteria</taxon>
        <taxon>Enterobacterales</taxon>
        <taxon>Morganellaceae</taxon>
        <taxon>Xenorhabdus</taxon>
    </lineage>
</organism>
<dbReference type="HOGENOM" id="CLU_3067722_0_0_6"/>
<accession>A0A068QNC3</accession>
<proteinExistence type="predicted"/>
<dbReference type="STRING" id="351671.XDD1_0700"/>
<dbReference type="Proteomes" id="UP000032721">
    <property type="component" value="Chromosome"/>
</dbReference>
<evidence type="ECO:0000313" key="2">
    <source>
        <dbReference type="Proteomes" id="UP000032721"/>
    </source>
</evidence>
<reference evidence="1 2" key="1">
    <citation type="submission" date="2013-07" db="EMBL/GenBank/DDBJ databases">
        <authorList>
            <person name="Genoscope - CEA"/>
        </authorList>
    </citation>
    <scope>NUCLEOTIDE SEQUENCE [LARGE SCALE GENOMIC DNA]</scope>
    <source>
        <strain evidence="2">FRM16 / DSM 17909</strain>
    </source>
</reference>
<evidence type="ECO:0000313" key="1">
    <source>
        <dbReference type="EMBL" id="CDG16403.1"/>
    </source>
</evidence>
<protein>
    <submittedName>
        <fullName evidence="1">Uncharacterized protein</fullName>
    </submittedName>
</protein>
<dbReference type="EMBL" id="FO704550">
    <property type="protein sequence ID" value="CDG16403.1"/>
    <property type="molecule type" value="Genomic_DNA"/>
</dbReference>
<name>A0A068QNC3_9GAMM</name>
<dbReference type="KEGG" id="xdo:XDD1_0700"/>
<dbReference type="AlphaFoldDB" id="A0A068QNC3"/>